<evidence type="ECO:0000256" key="1">
    <source>
        <dbReference type="SAM" id="MobiDB-lite"/>
    </source>
</evidence>
<keyword evidence="3" id="KW-1185">Reference proteome</keyword>
<feature type="compositionally biased region" description="Acidic residues" evidence="1">
    <location>
        <begin position="114"/>
        <end position="124"/>
    </location>
</feature>
<dbReference type="OrthoDB" id="10519964at2759"/>
<reference evidence="2 3" key="1">
    <citation type="journal article" date="2018" name="PLoS Pathog.">
        <title>Evolution of structural diversity of trichothecenes, a family of toxins produced by plant pathogenic and entomopathogenic fungi.</title>
        <authorList>
            <person name="Proctor R.H."/>
            <person name="McCormick S.P."/>
            <person name="Kim H.S."/>
            <person name="Cardoza R.E."/>
            <person name="Stanley A.M."/>
            <person name="Lindo L."/>
            <person name="Kelly A."/>
            <person name="Brown D.W."/>
            <person name="Lee T."/>
            <person name="Vaughan M.M."/>
            <person name="Alexander N.J."/>
            <person name="Busman M."/>
            <person name="Gutierrez S."/>
        </authorList>
    </citation>
    <scope>NUCLEOTIDE SEQUENCE [LARGE SCALE GENOMIC DNA]</scope>
    <source>
        <strain evidence="2 3">NRRL 13405</strain>
    </source>
</reference>
<proteinExistence type="predicted"/>
<dbReference type="EMBL" id="PXXK01000279">
    <property type="protein sequence ID" value="RFN46898.1"/>
    <property type="molecule type" value="Genomic_DNA"/>
</dbReference>
<dbReference type="AlphaFoldDB" id="A0A395MG55"/>
<gene>
    <name evidence="2" type="ORF">FIE12Z_8831</name>
</gene>
<comment type="caution">
    <text evidence="2">The sequence shown here is derived from an EMBL/GenBank/DDBJ whole genome shotgun (WGS) entry which is preliminary data.</text>
</comment>
<evidence type="ECO:0000313" key="2">
    <source>
        <dbReference type="EMBL" id="RFN46898.1"/>
    </source>
</evidence>
<dbReference type="Proteomes" id="UP000265631">
    <property type="component" value="Unassembled WGS sequence"/>
</dbReference>
<organism evidence="2 3">
    <name type="scientific">Fusarium flagelliforme</name>
    <dbReference type="NCBI Taxonomy" id="2675880"/>
    <lineage>
        <taxon>Eukaryota</taxon>
        <taxon>Fungi</taxon>
        <taxon>Dikarya</taxon>
        <taxon>Ascomycota</taxon>
        <taxon>Pezizomycotina</taxon>
        <taxon>Sordariomycetes</taxon>
        <taxon>Hypocreomycetidae</taxon>
        <taxon>Hypocreales</taxon>
        <taxon>Nectriaceae</taxon>
        <taxon>Fusarium</taxon>
        <taxon>Fusarium incarnatum-equiseti species complex</taxon>
    </lineage>
</organism>
<accession>A0A395MG55</accession>
<feature type="region of interest" description="Disordered" evidence="1">
    <location>
        <begin position="106"/>
        <end position="125"/>
    </location>
</feature>
<name>A0A395MG55_9HYPO</name>
<sequence>MPSSRSQRPAARSPAQRIRDQVASVTKHISFIDEPVVDVAPTETIEDDPTSQDIQPESPCITREDYVCHSSVELVPIQRFVHKHYEYQFVKPWDVAGMSNDGWEVWTPNTTSDESSDSTSDNDDAHDMTAVGCSCQPAAYRIRYRDVMYLRPDRCVSGWGDWNTYRPDQIVEGHEDTRDWHAPTKGPFMTILQDGTGRSAFDLFKVVNEQSRGLPTLREAVKFYQEQVQQEDWQEVEECDFCSGDRAGSGNVLFRV</sequence>
<protein>
    <submittedName>
        <fullName evidence="2">Uncharacterized protein</fullName>
    </submittedName>
</protein>
<evidence type="ECO:0000313" key="3">
    <source>
        <dbReference type="Proteomes" id="UP000265631"/>
    </source>
</evidence>